<name>A0A243CWV9_BACTU</name>
<dbReference type="RefSeq" id="WP_000734325.1">
    <property type="nucleotide sequence ID" value="NZ_NFDQ01000047.1"/>
</dbReference>
<proteinExistence type="predicted"/>
<evidence type="ECO:0000313" key="3">
    <source>
        <dbReference type="Proteomes" id="UP000194911"/>
    </source>
</evidence>
<evidence type="ECO:0000256" key="1">
    <source>
        <dbReference type="SAM" id="SignalP"/>
    </source>
</evidence>
<protein>
    <submittedName>
        <fullName evidence="2">Uncharacterized protein</fullName>
    </submittedName>
</protein>
<feature type="chain" id="PRO_5011226895" evidence="1">
    <location>
        <begin position="25"/>
        <end position="236"/>
    </location>
</feature>
<dbReference type="EMBL" id="NFDQ01000047">
    <property type="protein sequence ID" value="OTY76123.1"/>
    <property type="molecule type" value="Genomic_DNA"/>
</dbReference>
<comment type="caution">
    <text evidence="2">The sequence shown here is derived from an EMBL/GenBank/DDBJ whole genome shotgun (WGS) entry which is preliminary data.</text>
</comment>
<feature type="signal peptide" evidence="1">
    <location>
        <begin position="1"/>
        <end position="24"/>
    </location>
</feature>
<evidence type="ECO:0000313" key="2">
    <source>
        <dbReference type="EMBL" id="OTY76123.1"/>
    </source>
</evidence>
<gene>
    <name evidence="2" type="ORF">BK749_12785</name>
</gene>
<organism evidence="2 3">
    <name type="scientific">Bacillus thuringiensis serovar vazensis</name>
    <dbReference type="NCBI Taxonomy" id="180867"/>
    <lineage>
        <taxon>Bacteria</taxon>
        <taxon>Bacillati</taxon>
        <taxon>Bacillota</taxon>
        <taxon>Bacilli</taxon>
        <taxon>Bacillales</taxon>
        <taxon>Bacillaceae</taxon>
        <taxon>Bacillus</taxon>
        <taxon>Bacillus cereus group</taxon>
    </lineage>
</organism>
<dbReference type="Proteomes" id="UP000194911">
    <property type="component" value="Unassembled WGS sequence"/>
</dbReference>
<keyword evidence="1" id="KW-0732">Signal</keyword>
<reference evidence="2 3" key="1">
    <citation type="submission" date="2016-10" db="EMBL/GenBank/DDBJ databases">
        <title>Comparative genomics of Bacillus thuringiensis reveals a path to pathogens against multiple invertebrate hosts.</title>
        <authorList>
            <person name="Zheng J."/>
            <person name="Gao Q."/>
            <person name="Liu H."/>
            <person name="Peng D."/>
            <person name="Ruan L."/>
            <person name="Sun M."/>
        </authorList>
    </citation>
    <scope>NUCLEOTIDE SEQUENCE [LARGE SCALE GENOMIC DNA]</scope>
    <source>
        <strain evidence="2">BGSC 4CE1</strain>
    </source>
</reference>
<dbReference type="AlphaFoldDB" id="A0A243CWV9"/>
<accession>A0A243CWV9</accession>
<sequence>MKKLKLSVVALATLMTIPFTSVQAQEISLKQSVKERIELSKEGNLNSTEKQEINEIQKRMAQISDKYKIGEALSDDDAKFIRENSNIQFNNNSNLKGVANTLSVDKKFFEGYKNNGVIDGALVGFAEVDKGWLNHSIRVYMTTYDRKGISRPLITQKATFTGYGLVGSDGVIGKVVDFTLKPYSDGRNVSEHTMDQTQSFSGVMAYGYLAPQGQIYYTSNNESDSVTISKVEKWEL</sequence>